<protein>
    <submittedName>
        <fullName evidence="2">Hypothetical_protein</fullName>
    </submittedName>
</protein>
<dbReference type="EMBL" id="CAXDID020001000">
    <property type="protein sequence ID" value="CAL6116372.1"/>
    <property type="molecule type" value="Genomic_DNA"/>
</dbReference>
<name>A0AA86U4V8_9EUKA</name>
<organism evidence="1">
    <name type="scientific">Hexamita inflata</name>
    <dbReference type="NCBI Taxonomy" id="28002"/>
    <lineage>
        <taxon>Eukaryota</taxon>
        <taxon>Metamonada</taxon>
        <taxon>Diplomonadida</taxon>
        <taxon>Hexamitidae</taxon>
        <taxon>Hexamitinae</taxon>
        <taxon>Hexamita</taxon>
    </lineage>
</organism>
<dbReference type="Proteomes" id="UP001642409">
    <property type="component" value="Unassembled WGS sequence"/>
</dbReference>
<sequence length="215" mass="24475">MQQIQDVNNSLQEQINISTLQIRNMNSDIQRLNNTLGQQMQLYFTQLHQSLTTVNSSLQQQLEIQQQQIIIVNQSQYNINNTLSTTVSQVTNMQNKQTQTKNDVITVQNQVSGINDQINNINNINSVQNADIAVLKAKTQQGLNGALICQIIKKSIIFGSSYYEYINGYCTNLKMCCYNVNNSIVNCLNLDNTRQGEDQFIFQYTSQQCGTLELF</sequence>
<gene>
    <name evidence="1" type="ORF">HINF_LOCUS28574</name>
    <name evidence="2" type="ORF">HINF_LOCUS79032</name>
</gene>
<dbReference type="AlphaFoldDB" id="A0AA86U4V8"/>
<reference evidence="2 3" key="2">
    <citation type="submission" date="2024-07" db="EMBL/GenBank/DDBJ databases">
        <authorList>
            <person name="Akdeniz Z."/>
        </authorList>
    </citation>
    <scope>NUCLEOTIDE SEQUENCE [LARGE SCALE GENOMIC DNA]</scope>
</reference>
<dbReference type="EMBL" id="CATOUU010000685">
    <property type="protein sequence ID" value="CAI9940929.1"/>
    <property type="molecule type" value="Genomic_DNA"/>
</dbReference>
<comment type="caution">
    <text evidence="1">The sequence shown here is derived from an EMBL/GenBank/DDBJ whole genome shotgun (WGS) entry which is preliminary data.</text>
</comment>
<reference evidence="1" key="1">
    <citation type="submission" date="2023-06" db="EMBL/GenBank/DDBJ databases">
        <authorList>
            <person name="Kurt Z."/>
        </authorList>
    </citation>
    <scope>NUCLEOTIDE SEQUENCE</scope>
</reference>
<keyword evidence="3" id="KW-1185">Reference proteome</keyword>
<evidence type="ECO:0000313" key="1">
    <source>
        <dbReference type="EMBL" id="CAI9940929.1"/>
    </source>
</evidence>
<evidence type="ECO:0000313" key="3">
    <source>
        <dbReference type="Proteomes" id="UP001642409"/>
    </source>
</evidence>
<accession>A0AA86U4V8</accession>
<proteinExistence type="predicted"/>
<evidence type="ECO:0000313" key="2">
    <source>
        <dbReference type="EMBL" id="CAL6116372.1"/>
    </source>
</evidence>